<dbReference type="PANTHER" id="PTHR10266:SF3">
    <property type="entry name" value="CYTOCHROME C1, HEME PROTEIN, MITOCHONDRIAL"/>
    <property type="match status" value="1"/>
</dbReference>
<comment type="cofactor">
    <cofactor evidence="13">
        <name>heme c</name>
        <dbReference type="ChEBI" id="CHEBI:61717"/>
    </cofactor>
    <text evidence="13">Binds 1 heme c group covalently per subunit.</text>
</comment>
<dbReference type="InterPro" id="IPR021157">
    <property type="entry name" value="Cyt_c1_TM_anchor_C"/>
</dbReference>
<evidence type="ECO:0000256" key="12">
    <source>
        <dbReference type="ARBA" id="ARBA00023136"/>
    </source>
</evidence>
<dbReference type="Gene3D" id="1.10.760.10">
    <property type="entry name" value="Cytochrome c-like domain"/>
    <property type="match status" value="1"/>
</dbReference>
<evidence type="ECO:0000313" key="17">
    <source>
        <dbReference type="EMBL" id="QDO98103.1"/>
    </source>
</evidence>
<evidence type="ECO:0000256" key="7">
    <source>
        <dbReference type="ARBA" id="ARBA00022692"/>
    </source>
</evidence>
<protein>
    <recommendedName>
        <fullName evidence="3">Cytochrome c1</fullName>
    </recommendedName>
</protein>
<accession>A0A516H2U4</accession>
<dbReference type="GO" id="GO:0046872">
    <property type="term" value="F:metal ion binding"/>
    <property type="evidence" value="ECO:0007669"/>
    <property type="project" value="UniProtKB-KW"/>
</dbReference>
<keyword evidence="15" id="KW-0732">Signal</keyword>
<dbReference type="Gene3D" id="1.20.5.100">
    <property type="entry name" value="Cytochrome c1, transmembrane anchor, C-terminal"/>
    <property type="match status" value="1"/>
</dbReference>
<evidence type="ECO:0000256" key="4">
    <source>
        <dbReference type="ARBA" id="ARBA00022448"/>
    </source>
</evidence>
<dbReference type="InterPro" id="IPR002326">
    <property type="entry name" value="Cyt_c1"/>
</dbReference>
<evidence type="ECO:0000259" key="16">
    <source>
        <dbReference type="PROSITE" id="PS51007"/>
    </source>
</evidence>
<keyword evidence="12 14" id="KW-0472">Membrane</keyword>
<feature type="transmembrane region" description="Helical" evidence="14">
    <location>
        <begin position="228"/>
        <end position="246"/>
    </location>
</feature>
<dbReference type="OrthoDB" id="9808471at2"/>
<keyword evidence="10 14" id="KW-1133">Transmembrane helix</keyword>
<dbReference type="PROSITE" id="PS51007">
    <property type="entry name" value="CYTC"/>
    <property type="match status" value="1"/>
</dbReference>
<feature type="binding site" description="covalent" evidence="13">
    <location>
        <position position="65"/>
    </location>
    <ligand>
        <name>heme c</name>
        <dbReference type="ChEBI" id="CHEBI:61717"/>
    </ligand>
</feature>
<dbReference type="InterPro" id="IPR009056">
    <property type="entry name" value="Cyt_c-like_dom"/>
</dbReference>
<evidence type="ECO:0000313" key="18">
    <source>
        <dbReference type="Proteomes" id="UP000317496"/>
    </source>
</evidence>
<dbReference type="RefSeq" id="WP_144069084.1">
    <property type="nucleotide sequence ID" value="NZ_CP041636.1"/>
</dbReference>
<evidence type="ECO:0000256" key="8">
    <source>
        <dbReference type="ARBA" id="ARBA00022723"/>
    </source>
</evidence>
<dbReference type="PANTHER" id="PTHR10266">
    <property type="entry name" value="CYTOCHROME C1"/>
    <property type="match status" value="1"/>
</dbReference>
<evidence type="ECO:0000256" key="2">
    <source>
        <dbReference type="ARBA" id="ARBA00006488"/>
    </source>
</evidence>
<comment type="subcellular location">
    <subcellularLocation>
        <location evidence="1">Membrane</location>
    </subcellularLocation>
</comment>
<keyword evidence="18" id="KW-1185">Reference proteome</keyword>
<dbReference type="Proteomes" id="UP000317496">
    <property type="component" value="Chromosome"/>
</dbReference>
<evidence type="ECO:0000256" key="3">
    <source>
        <dbReference type="ARBA" id="ARBA00016165"/>
    </source>
</evidence>
<dbReference type="FunFam" id="1.10.760.10:FF:000011">
    <property type="entry name" value="Cytochrome c1, putative"/>
    <property type="match status" value="1"/>
</dbReference>
<evidence type="ECO:0000256" key="14">
    <source>
        <dbReference type="SAM" id="Phobius"/>
    </source>
</evidence>
<evidence type="ECO:0000256" key="9">
    <source>
        <dbReference type="ARBA" id="ARBA00022982"/>
    </source>
</evidence>
<comment type="similarity">
    <text evidence="2">Belongs to the cytochrome c family.</text>
</comment>
<dbReference type="KEGG" id="fer:FNB15_12845"/>
<sequence>MKTIKMRAILTALALGLAAPAAMAAGAEVAIPAQKWSFNGPFGTFDRAELQRGYQVYKEVCAACHAMKYVAFRNLTDVGFSAAEVKALAATFEVNGDLNDAGEVTKRPGLPQDKFPSPFPNEKAARASNGGAYPLDLSLIAKARAAGPDYIRALLVGYKDAPAGFALGEGLNYNEYFPGHQIAMPKPLNEDQVTYADGTKASVEQMAHDVSAFLMWAAEPKLEDRKRMGFKVMIFLIVLTGLFFMAKKRIWAKLH</sequence>
<evidence type="ECO:0000256" key="6">
    <source>
        <dbReference type="ARBA" id="ARBA00022660"/>
    </source>
</evidence>
<organism evidence="17 18">
    <name type="scientific">Ferrovibrio terrae</name>
    <dbReference type="NCBI Taxonomy" id="2594003"/>
    <lineage>
        <taxon>Bacteria</taxon>
        <taxon>Pseudomonadati</taxon>
        <taxon>Pseudomonadota</taxon>
        <taxon>Alphaproteobacteria</taxon>
        <taxon>Rhodospirillales</taxon>
        <taxon>Rhodospirillaceae</taxon>
        <taxon>Ferrovibrio</taxon>
    </lineage>
</organism>
<keyword evidence="9" id="KW-0249">Electron transport</keyword>
<evidence type="ECO:0000256" key="10">
    <source>
        <dbReference type="ARBA" id="ARBA00022989"/>
    </source>
</evidence>
<evidence type="ECO:0000256" key="13">
    <source>
        <dbReference type="PIRSR" id="PIRSR602326-1"/>
    </source>
</evidence>
<keyword evidence="5 13" id="KW-0349">Heme</keyword>
<keyword evidence="11 13" id="KW-0408">Iron</keyword>
<feature type="binding site" description="covalent" evidence="13">
    <location>
        <position position="184"/>
    </location>
    <ligand>
        <name>heme c</name>
        <dbReference type="ChEBI" id="CHEBI:61717"/>
    </ligand>
</feature>
<dbReference type="AlphaFoldDB" id="A0A516H2U4"/>
<dbReference type="GO" id="GO:0009055">
    <property type="term" value="F:electron transfer activity"/>
    <property type="evidence" value="ECO:0007669"/>
    <property type="project" value="InterPro"/>
</dbReference>
<name>A0A516H2U4_9PROT</name>
<keyword evidence="4" id="KW-0813">Transport</keyword>
<evidence type="ECO:0000256" key="11">
    <source>
        <dbReference type="ARBA" id="ARBA00023004"/>
    </source>
</evidence>
<dbReference type="SUPFAM" id="SSF81496">
    <property type="entry name" value="Cytochrome c1 subunit of cytochrome bc1 complex (Ubiquinol-cytochrome c reductase), transmembrane anchor"/>
    <property type="match status" value="1"/>
</dbReference>
<gene>
    <name evidence="17" type="ORF">FNB15_12845</name>
</gene>
<dbReference type="GO" id="GO:0016020">
    <property type="term" value="C:membrane"/>
    <property type="evidence" value="ECO:0007669"/>
    <property type="project" value="UniProtKB-SubCell"/>
</dbReference>
<dbReference type="Pfam" id="PF02167">
    <property type="entry name" value="Cytochrom_C1"/>
    <property type="match status" value="1"/>
</dbReference>
<feature type="binding site" description="covalent" evidence="13">
    <location>
        <position position="61"/>
    </location>
    <ligand>
        <name>heme c</name>
        <dbReference type="ChEBI" id="CHEBI:61717"/>
    </ligand>
</feature>
<dbReference type="PRINTS" id="PR00603">
    <property type="entry name" value="CYTOCHROMEC1"/>
</dbReference>
<evidence type="ECO:0000256" key="15">
    <source>
        <dbReference type="SAM" id="SignalP"/>
    </source>
</evidence>
<dbReference type="EMBL" id="CP041636">
    <property type="protein sequence ID" value="QDO98103.1"/>
    <property type="molecule type" value="Genomic_DNA"/>
</dbReference>
<keyword evidence="7 14" id="KW-0812">Transmembrane</keyword>
<dbReference type="SUPFAM" id="SSF46626">
    <property type="entry name" value="Cytochrome c"/>
    <property type="match status" value="1"/>
</dbReference>
<dbReference type="GO" id="GO:0020037">
    <property type="term" value="F:heme binding"/>
    <property type="evidence" value="ECO:0007669"/>
    <property type="project" value="InterPro"/>
</dbReference>
<dbReference type="InterPro" id="IPR036909">
    <property type="entry name" value="Cyt_c-like_dom_sf"/>
</dbReference>
<keyword evidence="6" id="KW-0679">Respiratory chain</keyword>
<feature type="binding site" description="covalent" evidence="13">
    <location>
        <position position="64"/>
    </location>
    <ligand>
        <name>heme c</name>
        <dbReference type="ChEBI" id="CHEBI:61717"/>
    </ligand>
</feature>
<proteinExistence type="inferred from homology"/>
<feature type="domain" description="Cytochrome c" evidence="16">
    <location>
        <begin position="48"/>
        <end position="155"/>
    </location>
</feature>
<reference evidence="17 18" key="1">
    <citation type="submission" date="2019-07" db="EMBL/GenBank/DDBJ databases">
        <title>Genome sequencing for Ferrovibrio sp. K5.</title>
        <authorList>
            <person name="Park S.-J."/>
        </authorList>
    </citation>
    <scope>NUCLEOTIDE SEQUENCE [LARGE SCALE GENOMIC DNA]</scope>
    <source>
        <strain evidence="17 18">K5</strain>
    </source>
</reference>
<evidence type="ECO:0000256" key="5">
    <source>
        <dbReference type="ARBA" id="ARBA00022617"/>
    </source>
</evidence>
<feature type="chain" id="PRO_5021878823" description="Cytochrome c1" evidence="15">
    <location>
        <begin position="25"/>
        <end position="255"/>
    </location>
</feature>
<feature type="signal peptide" evidence="15">
    <location>
        <begin position="1"/>
        <end position="24"/>
    </location>
</feature>
<keyword evidence="8 13" id="KW-0479">Metal-binding</keyword>
<evidence type="ECO:0000256" key="1">
    <source>
        <dbReference type="ARBA" id="ARBA00004370"/>
    </source>
</evidence>